<gene>
    <name evidence="2" type="ORF">AOQ84DRAFT_369850</name>
</gene>
<protein>
    <submittedName>
        <fullName evidence="2">Uncharacterized protein</fullName>
    </submittedName>
</protein>
<dbReference type="EMBL" id="KV751080">
    <property type="protein sequence ID" value="OCL01743.1"/>
    <property type="molecule type" value="Genomic_DNA"/>
</dbReference>
<reference evidence="2 3" key="1">
    <citation type="journal article" date="2016" name="Nat. Commun.">
        <title>Ectomycorrhizal ecology is imprinted in the genome of the dominant symbiotic fungus Cenococcum geophilum.</title>
        <authorList>
            <consortium name="DOE Joint Genome Institute"/>
            <person name="Peter M."/>
            <person name="Kohler A."/>
            <person name="Ohm R.A."/>
            <person name="Kuo A."/>
            <person name="Krutzmann J."/>
            <person name="Morin E."/>
            <person name="Arend M."/>
            <person name="Barry K.W."/>
            <person name="Binder M."/>
            <person name="Choi C."/>
            <person name="Clum A."/>
            <person name="Copeland A."/>
            <person name="Grisel N."/>
            <person name="Haridas S."/>
            <person name="Kipfer T."/>
            <person name="LaButti K."/>
            <person name="Lindquist E."/>
            <person name="Lipzen A."/>
            <person name="Maire R."/>
            <person name="Meier B."/>
            <person name="Mihaltcheva S."/>
            <person name="Molinier V."/>
            <person name="Murat C."/>
            <person name="Poggeler S."/>
            <person name="Quandt C.A."/>
            <person name="Sperisen C."/>
            <person name="Tritt A."/>
            <person name="Tisserant E."/>
            <person name="Crous P.W."/>
            <person name="Henrissat B."/>
            <person name="Nehls U."/>
            <person name="Egli S."/>
            <person name="Spatafora J.W."/>
            <person name="Grigoriev I.V."/>
            <person name="Martin F.M."/>
        </authorList>
    </citation>
    <scope>NUCLEOTIDE SEQUENCE [LARGE SCALE GENOMIC DNA]</scope>
    <source>
        <strain evidence="2 3">CBS 207.34</strain>
    </source>
</reference>
<name>A0A8E2JLP6_9PEZI</name>
<keyword evidence="3" id="KW-1185">Reference proteome</keyword>
<dbReference type="Proteomes" id="UP000250140">
    <property type="component" value="Unassembled WGS sequence"/>
</dbReference>
<dbReference type="AlphaFoldDB" id="A0A8E2JLP6"/>
<feature type="compositionally biased region" description="Polar residues" evidence="1">
    <location>
        <begin position="33"/>
        <end position="47"/>
    </location>
</feature>
<feature type="region of interest" description="Disordered" evidence="1">
    <location>
        <begin position="25"/>
        <end position="56"/>
    </location>
</feature>
<proteinExistence type="predicted"/>
<accession>A0A8E2JLP6</accession>
<evidence type="ECO:0000313" key="3">
    <source>
        <dbReference type="Proteomes" id="UP000250140"/>
    </source>
</evidence>
<organism evidence="2 3">
    <name type="scientific">Glonium stellatum</name>
    <dbReference type="NCBI Taxonomy" id="574774"/>
    <lineage>
        <taxon>Eukaryota</taxon>
        <taxon>Fungi</taxon>
        <taxon>Dikarya</taxon>
        <taxon>Ascomycota</taxon>
        <taxon>Pezizomycotina</taxon>
        <taxon>Dothideomycetes</taxon>
        <taxon>Pleosporomycetidae</taxon>
        <taxon>Gloniales</taxon>
        <taxon>Gloniaceae</taxon>
        <taxon>Glonium</taxon>
    </lineage>
</organism>
<sequence length="136" mass="15098">MPWWQWRGLGAGGCGDDEIQACDEDKTRRHQPTAATSSGQRQPTAAAQTRPLLPSEATRTKATQFFQFFSRLPPVNPRPMMPDQPVTAARWAIVGPPAQPHTRCYWCRLSDCQTVNCHPSRLSVCTACAPSAHRLL</sequence>
<evidence type="ECO:0000256" key="1">
    <source>
        <dbReference type="SAM" id="MobiDB-lite"/>
    </source>
</evidence>
<evidence type="ECO:0000313" key="2">
    <source>
        <dbReference type="EMBL" id="OCL01743.1"/>
    </source>
</evidence>